<evidence type="ECO:0000256" key="3">
    <source>
        <dbReference type="ARBA" id="ARBA00022801"/>
    </source>
</evidence>
<dbReference type="EMBL" id="JBHUDL010000010">
    <property type="protein sequence ID" value="MFD1633729.1"/>
    <property type="molecule type" value="Genomic_DNA"/>
</dbReference>
<dbReference type="SUPFAM" id="SSF52540">
    <property type="entry name" value="P-loop containing nucleoside triphosphate hydrolases"/>
    <property type="match status" value="1"/>
</dbReference>
<proteinExistence type="inferred from homology"/>
<accession>A0ABD6CXW2</accession>
<feature type="domain" description="AAA+ ATPase" evidence="7">
    <location>
        <begin position="363"/>
        <end position="644"/>
    </location>
</feature>
<dbReference type="InterPro" id="IPR043815">
    <property type="entry name" value="DUF5797"/>
</dbReference>
<dbReference type="InterPro" id="IPR047187">
    <property type="entry name" value="SF1_C_Upf1"/>
</dbReference>
<dbReference type="InterPro" id="IPR041679">
    <property type="entry name" value="DNA2/NAM7-like_C"/>
</dbReference>
<keyword evidence="2" id="KW-0547">Nucleotide-binding</keyword>
<dbReference type="Pfam" id="PF19110">
    <property type="entry name" value="DUF5797"/>
    <property type="match status" value="1"/>
</dbReference>
<dbReference type="Gene3D" id="3.40.50.300">
    <property type="entry name" value="P-loop containing nucleotide triphosphate hydrolases"/>
    <property type="match status" value="2"/>
</dbReference>
<protein>
    <submittedName>
        <fullName evidence="8">DUF5797 family protein</fullName>
    </submittedName>
</protein>
<dbReference type="InterPro" id="IPR027417">
    <property type="entry name" value="P-loop_NTPase"/>
</dbReference>
<dbReference type="SMART" id="SM00382">
    <property type="entry name" value="AAA"/>
    <property type="match status" value="1"/>
</dbReference>
<dbReference type="RefSeq" id="WP_256404001.1">
    <property type="nucleotide sequence ID" value="NZ_CP187151.1"/>
</dbReference>
<comment type="caution">
    <text evidence="8">The sequence shown here is derived from an EMBL/GenBank/DDBJ whole genome shotgun (WGS) entry which is preliminary data.</text>
</comment>
<dbReference type="InterPro" id="IPR003593">
    <property type="entry name" value="AAA+_ATPase"/>
</dbReference>
<evidence type="ECO:0000313" key="9">
    <source>
        <dbReference type="Proteomes" id="UP001597075"/>
    </source>
</evidence>
<dbReference type="PANTHER" id="PTHR43788">
    <property type="entry name" value="DNA2/NAM7 HELICASE FAMILY MEMBER"/>
    <property type="match status" value="1"/>
</dbReference>
<evidence type="ECO:0000256" key="1">
    <source>
        <dbReference type="ARBA" id="ARBA00007913"/>
    </source>
</evidence>
<reference evidence="8 9" key="1">
    <citation type="journal article" date="2019" name="Int. J. Syst. Evol. Microbiol.">
        <title>The Global Catalogue of Microorganisms (GCM) 10K type strain sequencing project: providing services to taxonomists for standard genome sequencing and annotation.</title>
        <authorList>
            <consortium name="The Broad Institute Genomics Platform"/>
            <consortium name="The Broad Institute Genome Sequencing Center for Infectious Disease"/>
            <person name="Wu L."/>
            <person name="Ma J."/>
        </authorList>
    </citation>
    <scope>NUCLEOTIDE SEQUENCE [LARGE SCALE GENOMIC DNA]</scope>
    <source>
        <strain evidence="8 9">CGMCC 1.10594</strain>
    </source>
</reference>
<dbReference type="GO" id="GO:0004386">
    <property type="term" value="F:helicase activity"/>
    <property type="evidence" value="ECO:0007669"/>
    <property type="project" value="UniProtKB-KW"/>
</dbReference>
<keyword evidence="6" id="KW-0175">Coiled coil</keyword>
<dbReference type="AlphaFoldDB" id="A0ABD6CXW2"/>
<dbReference type="GO" id="GO:0005524">
    <property type="term" value="F:ATP binding"/>
    <property type="evidence" value="ECO:0007669"/>
    <property type="project" value="UniProtKB-KW"/>
</dbReference>
<dbReference type="Proteomes" id="UP001597075">
    <property type="component" value="Unassembled WGS sequence"/>
</dbReference>
<keyword evidence="3" id="KW-0378">Hydrolase</keyword>
<dbReference type="Pfam" id="PF13086">
    <property type="entry name" value="AAA_11"/>
    <property type="match status" value="1"/>
</dbReference>
<sequence>MVPWRVYQEIGRELDVPSETMHRVNILADGGYLISNQPPYLNFEIPDEFGTRKTWLKEHPTQAVEFCKDTYGSDAAVAGALRCVGAEVVNYTDTDVTTGFSILASHIDGHIKTIKTDAIDSEVERVRTYFSKNKQQLKRIEKSHTSDKQTYRYCDSCGERLPDPFPFRCTACGARFPAWPALVYDEGEEESKSRWRQQMDVRVVSQNRAKNFLVLQSDTSLPGWVEEGGRAGYITDSGLQYLGSVVNTDGKRIQVDYESTSAAGLAKGQTITICSSESSIATTQQSGFLYEVRRDFAGWRGPEKEDSTVEKLATNAPRLLNTLEQTTIDSSATKEPTSYESFDEFELDDSQKRVLRRMLGLKQGGLSLVVGPPGSGKTEVIAKAAHELATAGERVLVTSHTNIAVDNVIEKLATQDDHRVVRAGRPEKLSKGSKELMLSKVIEDSDDEKISEVLDMVEKLKSGISTLNDKIRNLEKNRSVIENAAETNPVNSTNADEVAAEIAAKQEKLTESRRLIRELQEQAEAASTRGADITGATIIRSQLGGLAQVDFDTVIIDEASQIPVPLGLLGMVNAKKWVVVGDHNQLQPVIKTVSTNDGSPPPGASIFSFLRNRYDIEQWLKHHYRSHEDIIGFAQEHIYENQIEIDDTCPGGINLSPKTQFASKAEAVAAGPPVVFVDVTGEEAWRKRFSGSINTAEIEVVREIVGEFMKNGLAENELGVITPYRGQRSMIADEIPEYGDVEVSTVDGFQGRERDVIICSAVNTEKGGLRFSGNPNRFNVASTRPKNRFIMLGNRSAIEENAPLGNTLRKFVRYAADRGGIFDWQSGEWTNAESPEQVWKPEMNSILESPQTKSDEPEESHVYSRVQDIVRLAPTTNSELAEAWDMDKGRDAWKYLSDELMDYFERDSNQKIQPTAKAQELVSAKVD</sequence>
<keyword evidence="4" id="KW-0347">Helicase</keyword>
<evidence type="ECO:0000256" key="4">
    <source>
        <dbReference type="ARBA" id="ARBA00022806"/>
    </source>
</evidence>
<dbReference type="InterPro" id="IPR050534">
    <property type="entry name" value="Coronavir_polyprotein_1ab"/>
</dbReference>
<dbReference type="Pfam" id="PF13087">
    <property type="entry name" value="AAA_12"/>
    <property type="match status" value="1"/>
</dbReference>
<dbReference type="CDD" id="cd18808">
    <property type="entry name" value="SF1_C_Upf1"/>
    <property type="match status" value="1"/>
</dbReference>
<dbReference type="InterPro" id="IPR041677">
    <property type="entry name" value="DNA2/NAM7_AAA_11"/>
</dbReference>
<dbReference type="GO" id="GO:0016787">
    <property type="term" value="F:hydrolase activity"/>
    <property type="evidence" value="ECO:0007669"/>
    <property type="project" value="UniProtKB-KW"/>
</dbReference>
<feature type="coiled-coil region" evidence="6">
    <location>
        <begin position="457"/>
        <end position="529"/>
    </location>
</feature>
<comment type="similarity">
    <text evidence="1">Belongs to the DNA2/NAM7 helicase family.</text>
</comment>
<evidence type="ECO:0000313" key="8">
    <source>
        <dbReference type="EMBL" id="MFD1633729.1"/>
    </source>
</evidence>
<dbReference type="PANTHER" id="PTHR43788:SF8">
    <property type="entry name" value="DNA-BINDING PROTEIN SMUBP-2"/>
    <property type="match status" value="1"/>
</dbReference>
<name>A0ABD6CXW2_9EURY</name>
<keyword evidence="9" id="KW-1185">Reference proteome</keyword>
<evidence type="ECO:0000256" key="6">
    <source>
        <dbReference type="SAM" id="Coils"/>
    </source>
</evidence>
<gene>
    <name evidence="8" type="ORF">ACFSBJ_08290</name>
</gene>
<evidence type="ECO:0000256" key="2">
    <source>
        <dbReference type="ARBA" id="ARBA00022741"/>
    </source>
</evidence>
<keyword evidence="5" id="KW-0067">ATP-binding</keyword>
<evidence type="ECO:0000256" key="5">
    <source>
        <dbReference type="ARBA" id="ARBA00022840"/>
    </source>
</evidence>
<organism evidence="8 9">
    <name type="scientific">Haloplanus ruber</name>
    <dbReference type="NCBI Taxonomy" id="869892"/>
    <lineage>
        <taxon>Archaea</taxon>
        <taxon>Methanobacteriati</taxon>
        <taxon>Methanobacteriota</taxon>
        <taxon>Stenosarchaea group</taxon>
        <taxon>Halobacteria</taxon>
        <taxon>Halobacteriales</taxon>
        <taxon>Haloferacaceae</taxon>
        <taxon>Haloplanus</taxon>
    </lineage>
</organism>
<evidence type="ECO:0000259" key="7">
    <source>
        <dbReference type="SMART" id="SM00382"/>
    </source>
</evidence>